<dbReference type="InterPro" id="IPR000868">
    <property type="entry name" value="Isochorismatase-like_dom"/>
</dbReference>
<dbReference type="InterPro" id="IPR050993">
    <property type="entry name" value="Isochorismatase_domain"/>
</dbReference>
<proteinExistence type="inferred from homology"/>
<feature type="domain" description="Isochorismatase-like" evidence="2">
    <location>
        <begin position="8"/>
        <end position="164"/>
    </location>
</feature>
<protein>
    <submittedName>
        <fullName evidence="3">Related to Isochorismatase domain-containing protein 2, mitochondrial</fullName>
    </submittedName>
</protein>
<dbReference type="EMBL" id="FUEG01000003">
    <property type="protein sequence ID" value="SJL01369.1"/>
    <property type="molecule type" value="Genomic_DNA"/>
</dbReference>
<evidence type="ECO:0000313" key="3">
    <source>
        <dbReference type="EMBL" id="SJL01369.1"/>
    </source>
</evidence>
<dbReference type="STRING" id="47428.A0A284QY16"/>
<dbReference type="PANTHER" id="PTHR14119:SF3">
    <property type="entry name" value="ISOCHORISMATASE DOMAIN-CONTAINING PROTEIN 2"/>
    <property type="match status" value="1"/>
</dbReference>
<dbReference type="Gene3D" id="3.40.50.850">
    <property type="entry name" value="Isochorismatase-like"/>
    <property type="match status" value="1"/>
</dbReference>
<name>A0A284QY16_ARMOS</name>
<sequence>MSIRPESTIIFICDMQNKFRPAIHGYDQVIPTVNKMLKIAKIVGCEVLVTTQNSRALGPTDPAIDLESLGSLHVGTADKTLFSMLTPEVKDVLLSRPHIKTVILMGIEAHICILQTALGLLDPTGGHNLKVYVLADGVASSHPTEMNIALDRLRHEGAVVSTSESAAFELIGDAKVEGFKAFSKVIKESKLPAVGGKM</sequence>
<dbReference type="Proteomes" id="UP000219338">
    <property type="component" value="Unassembled WGS sequence"/>
</dbReference>
<dbReference type="OMA" id="HVCVFQT"/>
<dbReference type="PANTHER" id="PTHR14119">
    <property type="entry name" value="HYDROLASE"/>
    <property type="match status" value="1"/>
</dbReference>
<gene>
    <name evidence="3" type="ORF">ARMOST_04690</name>
</gene>
<dbReference type="Pfam" id="PF00857">
    <property type="entry name" value="Isochorismatase"/>
    <property type="match status" value="1"/>
</dbReference>
<keyword evidence="4" id="KW-1185">Reference proteome</keyword>
<evidence type="ECO:0000259" key="2">
    <source>
        <dbReference type="Pfam" id="PF00857"/>
    </source>
</evidence>
<evidence type="ECO:0000256" key="1">
    <source>
        <dbReference type="ARBA" id="ARBA00006336"/>
    </source>
</evidence>
<dbReference type="AlphaFoldDB" id="A0A284QY16"/>
<reference evidence="4" key="1">
    <citation type="journal article" date="2017" name="Nat. Ecol. Evol.">
        <title>Genome expansion and lineage-specific genetic innovations in the forest pathogenic fungi Armillaria.</title>
        <authorList>
            <person name="Sipos G."/>
            <person name="Prasanna A.N."/>
            <person name="Walter M.C."/>
            <person name="O'Connor E."/>
            <person name="Balint B."/>
            <person name="Krizsan K."/>
            <person name="Kiss B."/>
            <person name="Hess J."/>
            <person name="Varga T."/>
            <person name="Slot J."/>
            <person name="Riley R."/>
            <person name="Boka B."/>
            <person name="Rigling D."/>
            <person name="Barry K."/>
            <person name="Lee J."/>
            <person name="Mihaltcheva S."/>
            <person name="LaButti K."/>
            <person name="Lipzen A."/>
            <person name="Waldron R."/>
            <person name="Moloney N.M."/>
            <person name="Sperisen C."/>
            <person name="Kredics L."/>
            <person name="Vagvoelgyi C."/>
            <person name="Patrignani A."/>
            <person name="Fitzpatrick D."/>
            <person name="Nagy I."/>
            <person name="Doyle S."/>
            <person name="Anderson J.B."/>
            <person name="Grigoriev I.V."/>
            <person name="Gueldener U."/>
            <person name="Muensterkoetter M."/>
            <person name="Nagy L.G."/>
        </authorList>
    </citation>
    <scope>NUCLEOTIDE SEQUENCE [LARGE SCALE GENOMIC DNA]</scope>
    <source>
        <strain evidence="4">C18/9</strain>
    </source>
</reference>
<comment type="similarity">
    <text evidence="1">Belongs to the isochorismatase family.</text>
</comment>
<evidence type="ECO:0000313" key="4">
    <source>
        <dbReference type="Proteomes" id="UP000219338"/>
    </source>
</evidence>
<dbReference type="OrthoDB" id="269496at2759"/>
<dbReference type="InterPro" id="IPR036380">
    <property type="entry name" value="Isochorismatase-like_sf"/>
</dbReference>
<organism evidence="3 4">
    <name type="scientific">Armillaria ostoyae</name>
    <name type="common">Armillaria root rot fungus</name>
    <dbReference type="NCBI Taxonomy" id="47428"/>
    <lineage>
        <taxon>Eukaryota</taxon>
        <taxon>Fungi</taxon>
        <taxon>Dikarya</taxon>
        <taxon>Basidiomycota</taxon>
        <taxon>Agaricomycotina</taxon>
        <taxon>Agaricomycetes</taxon>
        <taxon>Agaricomycetidae</taxon>
        <taxon>Agaricales</taxon>
        <taxon>Marasmiineae</taxon>
        <taxon>Physalacriaceae</taxon>
        <taxon>Armillaria</taxon>
    </lineage>
</organism>
<accession>A0A284QY16</accession>
<dbReference type="SUPFAM" id="SSF52499">
    <property type="entry name" value="Isochorismatase-like hydrolases"/>
    <property type="match status" value="1"/>
</dbReference>